<evidence type="ECO:0000256" key="7">
    <source>
        <dbReference type="ARBA" id="ARBA00022838"/>
    </source>
</evidence>
<dbReference type="PANTHER" id="PTHR21650">
    <property type="entry name" value="MEMBRALIN/KINETOCHORE PROTEIN NUF2"/>
    <property type="match status" value="1"/>
</dbReference>
<evidence type="ECO:0000256" key="2">
    <source>
        <dbReference type="ARBA" id="ARBA00004629"/>
    </source>
</evidence>
<keyword evidence="10" id="KW-0131">Cell cycle</keyword>
<keyword evidence="9" id="KW-0539">Nucleus</keyword>
<comment type="similarity">
    <text evidence="3">Belongs to the NUF2 family.</text>
</comment>
<dbReference type="VEuPathDB" id="FungiDB:BD410DRAFT_101642"/>
<evidence type="ECO:0000256" key="6">
    <source>
        <dbReference type="ARBA" id="ARBA00022776"/>
    </source>
</evidence>
<dbReference type="InterPro" id="IPR038275">
    <property type="entry name" value="Nuf2_N_sf"/>
</dbReference>
<feature type="coiled-coil region" evidence="12">
    <location>
        <begin position="137"/>
        <end position="175"/>
    </location>
</feature>
<evidence type="ECO:0000256" key="11">
    <source>
        <dbReference type="ARBA" id="ARBA00023328"/>
    </source>
</evidence>
<accession>A0A4Y7PJK7</accession>
<evidence type="ECO:0000256" key="9">
    <source>
        <dbReference type="ARBA" id="ARBA00023242"/>
    </source>
</evidence>
<evidence type="ECO:0000256" key="12">
    <source>
        <dbReference type="SAM" id="Coils"/>
    </source>
</evidence>
<evidence type="ECO:0000256" key="4">
    <source>
        <dbReference type="ARBA" id="ARBA00022454"/>
    </source>
</evidence>
<evidence type="ECO:0000256" key="5">
    <source>
        <dbReference type="ARBA" id="ARBA00022618"/>
    </source>
</evidence>
<dbReference type="Gene3D" id="1.10.418.60">
    <property type="entry name" value="Ncd80 complex, Nuf2 subunit"/>
    <property type="match status" value="1"/>
</dbReference>
<dbReference type="GO" id="GO:0051301">
    <property type="term" value="P:cell division"/>
    <property type="evidence" value="ECO:0007669"/>
    <property type="project" value="UniProtKB-KW"/>
</dbReference>
<dbReference type="GO" id="GO:0005634">
    <property type="term" value="C:nucleus"/>
    <property type="evidence" value="ECO:0007669"/>
    <property type="project" value="UniProtKB-SubCell"/>
</dbReference>
<keyword evidence="4" id="KW-0158">Chromosome</keyword>
<dbReference type="OrthoDB" id="8194677at2759"/>
<feature type="domain" description="Kinetochore protein Nuf2 N-terminal" evidence="13">
    <location>
        <begin position="8"/>
        <end position="141"/>
    </location>
</feature>
<dbReference type="GO" id="GO:0007052">
    <property type="term" value="P:mitotic spindle organization"/>
    <property type="evidence" value="ECO:0007669"/>
    <property type="project" value="TreeGrafter"/>
</dbReference>
<dbReference type="InterPro" id="IPR005549">
    <property type="entry name" value="Kinetochore_Nuf2_N"/>
</dbReference>
<dbReference type="GO" id="GO:0044877">
    <property type="term" value="F:protein-containing complex binding"/>
    <property type="evidence" value="ECO:0007669"/>
    <property type="project" value="TreeGrafter"/>
</dbReference>
<keyword evidence="8 12" id="KW-0175">Coiled coil</keyword>
<organism evidence="14 15">
    <name type="scientific">Rickenella mellea</name>
    <dbReference type="NCBI Taxonomy" id="50990"/>
    <lineage>
        <taxon>Eukaryota</taxon>
        <taxon>Fungi</taxon>
        <taxon>Dikarya</taxon>
        <taxon>Basidiomycota</taxon>
        <taxon>Agaricomycotina</taxon>
        <taxon>Agaricomycetes</taxon>
        <taxon>Hymenochaetales</taxon>
        <taxon>Rickenellaceae</taxon>
        <taxon>Rickenella</taxon>
    </lineage>
</organism>
<dbReference type="EMBL" id="ML170267">
    <property type="protein sequence ID" value="TDL15664.1"/>
    <property type="molecule type" value="Genomic_DNA"/>
</dbReference>
<evidence type="ECO:0000256" key="1">
    <source>
        <dbReference type="ARBA" id="ARBA00004123"/>
    </source>
</evidence>
<dbReference type="GO" id="GO:0031262">
    <property type="term" value="C:Ndc80 complex"/>
    <property type="evidence" value="ECO:0007669"/>
    <property type="project" value="InterPro"/>
</dbReference>
<evidence type="ECO:0000256" key="10">
    <source>
        <dbReference type="ARBA" id="ARBA00023306"/>
    </source>
</evidence>
<dbReference type="Pfam" id="PF03800">
    <property type="entry name" value="Nuf2"/>
    <property type="match status" value="1"/>
</dbReference>
<name>A0A4Y7PJK7_9AGAM</name>
<dbReference type="STRING" id="50990.A0A4Y7PJK7"/>
<comment type="subcellular location">
    <subcellularLocation>
        <location evidence="2">Chromosome</location>
        <location evidence="2">Centromere</location>
        <location evidence="2">Kinetochore</location>
    </subcellularLocation>
    <subcellularLocation>
        <location evidence="1">Nucleus</location>
    </subcellularLocation>
</comment>
<proteinExistence type="inferred from homology"/>
<dbReference type="PANTHER" id="PTHR21650:SF2">
    <property type="entry name" value="KINETOCHORE PROTEIN NUF2"/>
    <property type="match status" value="1"/>
</dbReference>
<gene>
    <name evidence="14" type="ORF">BD410DRAFT_101642</name>
</gene>
<keyword evidence="15" id="KW-1185">Reference proteome</keyword>
<evidence type="ECO:0000256" key="8">
    <source>
        <dbReference type="ARBA" id="ARBA00023054"/>
    </source>
</evidence>
<dbReference type="GO" id="GO:0051315">
    <property type="term" value="P:attachment of mitotic spindle microtubules to kinetochore"/>
    <property type="evidence" value="ECO:0007669"/>
    <property type="project" value="TreeGrafter"/>
</dbReference>
<evidence type="ECO:0000259" key="13">
    <source>
        <dbReference type="Pfam" id="PF03800"/>
    </source>
</evidence>
<keyword evidence="5" id="KW-0132">Cell division</keyword>
<sequence length="228" mass="26225">MSGQTGFWYPSMDVDEIVSSIRGWGLEITNAQIQAPTAEVVQAIYSLFLSQITGLTADTLEEPAMRALGVVEVNQELYANALNMHLLLHHIQRIAMAARVQDFSMKDLVAPETQRTRLILSAFVNFIRFAEEREVFLKELRDKSLRTIEERDRMKQQVEELRAAIEKQKLEAEKSRPQCSALKQENEELRKGLLDTKGDLNKVVDEVAELRDKKKALSRQKVWHHSFF</sequence>
<keyword evidence="11" id="KW-0137">Centromere</keyword>
<evidence type="ECO:0000313" key="15">
    <source>
        <dbReference type="Proteomes" id="UP000294933"/>
    </source>
</evidence>
<dbReference type="GO" id="GO:0051383">
    <property type="term" value="P:kinetochore organization"/>
    <property type="evidence" value="ECO:0007669"/>
    <property type="project" value="TreeGrafter"/>
</dbReference>
<reference evidence="14 15" key="1">
    <citation type="submission" date="2018-06" db="EMBL/GenBank/DDBJ databases">
        <title>A transcriptomic atlas of mushroom development highlights an independent origin of complex multicellularity.</title>
        <authorList>
            <consortium name="DOE Joint Genome Institute"/>
            <person name="Krizsan K."/>
            <person name="Almasi E."/>
            <person name="Merenyi Z."/>
            <person name="Sahu N."/>
            <person name="Viragh M."/>
            <person name="Koszo T."/>
            <person name="Mondo S."/>
            <person name="Kiss B."/>
            <person name="Balint B."/>
            <person name="Kues U."/>
            <person name="Barry K."/>
            <person name="Hegedus J.C."/>
            <person name="Henrissat B."/>
            <person name="Johnson J."/>
            <person name="Lipzen A."/>
            <person name="Ohm R."/>
            <person name="Nagy I."/>
            <person name="Pangilinan J."/>
            <person name="Yan J."/>
            <person name="Xiong Y."/>
            <person name="Grigoriev I.V."/>
            <person name="Hibbett D.S."/>
            <person name="Nagy L.G."/>
        </authorList>
    </citation>
    <scope>NUCLEOTIDE SEQUENCE [LARGE SCALE GENOMIC DNA]</scope>
    <source>
        <strain evidence="14 15">SZMC22713</strain>
    </source>
</reference>
<evidence type="ECO:0000256" key="3">
    <source>
        <dbReference type="ARBA" id="ARBA00005498"/>
    </source>
</evidence>
<dbReference type="AlphaFoldDB" id="A0A4Y7PJK7"/>
<keyword evidence="7" id="KW-0995">Kinetochore</keyword>
<evidence type="ECO:0000313" key="14">
    <source>
        <dbReference type="EMBL" id="TDL15664.1"/>
    </source>
</evidence>
<dbReference type="GO" id="GO:0045132">
    <property type="term" value="P:meiotic chromosome segregation"/>
    <property type="evidence" value="ECO:0007669"/>
    <property type="project" value="TreeGrafter"/>
</dbReference>
<keyword evidence="6" id="KW-0498">Mitosis</keyword>
<protein>
    <recommendedName>
        <fullName evidence="13">Kinetochore protein Nuf2 N-terminal domain-containing protein</fullName>
    </recommendedName>
</protein>
<dbReference type="Proteomes" id="UP000294933">
    <property type="component" value="Unassembled WGS sequence"/>
</dbReference>